<dbReference type="Proteomes" id="UP000231279">
    <property type="component" value="Unassembled WGS sequence"/>
</dbReference>
<feature type="chain" id="PRO_5013688290" evidence="1">
    <location>
        <begin position="25"/>
        <end position="71"/>
    </location>
</feature>
<dbReference type="EMBL" id="NKXS01002650">
    <property type="protein sequence ID" value="PIN12626.1"/>
    <property type="molecule type" value="Genomic_DNA"/>
</dbReference>
<evidence type="ECO:0000256" key="1">
    <source>
        <dbReference type="SAM" id="SignalP"/>
    </source>
</evidence>
<name>A0A2G9H540_9LAMI</name>
<proteinExistence type="predicted"/>
<comment type="caution">
    <text evidence="2">The sequence shown here is derived from an EMBL/GenBank/DDBJ whole genome shotgun (WGS) entry which is preliminary data.</text>
</comment>
<sequence>MAKKLMINVFVFIFLIVSMTTVEAVGPAYIPCCRGNVVDCCPKGMKKGHAVHFPRKYKASPSLHELIPTIP</sequence>
<keyword evidence="3" id="KW-1185">Reference proteome</keyword>
<evidence type="ECO:0000313" key="2">
    <source>
        <dbReference type="EMBL" id="PIN12626.1"/>
    </source>
</evidence>
<organism evidence="2 3">
    <name type="scientific">Handroanthus impetiginosus</name>
    <dbReference type="NCBI Taxonomy" id="429701"/>
    <lineage>
        <taxon>Eukaryota</taxon>
        <taxon>Viridiplantae</taxon>
        <taxon>Streptophyta</taxon>
        <taxon>Embryophyta</taxon>
        <taxon>Tracheophyta</taxon>
        <taxon>Spermatophyta</taxon>
        <taxon>Magnoliopsida</taxon>
        <taxon>eudicotyledons</taxon>
        <taxon>Gunneridae</taxon>
        <taxon>Pentapetalae</taxon>
        <taxon>asterids</taxon>
        <taxon>lamiids</taxon>
        <taxon>Lamiales</taxon>
        <taxon>Bignoniaceae</taxon>
        <taxon>Crescentiina</taxon>
        <taxon>Tabebuia alliance</taxon>
        <taxon>Handroanthus</taxon>
    </lineage>
</organism>
<feature type="signal peptide" evidence="1">
    <location>
        <begin position="1"/>
        <end position="24"/>
    </location>
</feature>
<reference evidence="3" key="1">
    <citation type="journal article" date="2018" name="Gigascience">
        <title>Genome assembly of the Pink Ipe (Handroanthus impetiginosus, Bignoniaceae), a highly valued, ecologically keystone Neotropical timber forest tree.</title>
        <authorList>
            <person name="Silva-Junior O.B."/>
            <person name="Grattapaglia D."/>
            <person name="Novaes E."/>
            <person name="Collevatti R.G."/>
        </authorList>
    </citation>
    <scope>NUCLEOTIDE SEQUENCE [LARGE SCALE GENOMIC DNA]</scope>
    <source>
        <strain evidence="3">cv. UFG-1</strain>
    </source>
</reference>
<evidence type="ECO:0000313" key="3">
    <source>
        <dbReference type="Proteomes" id="UP000231279"/>
    </source>
</evidence>
<gene>
    <name evidence="2" type="ORF">CDL12_14759</name>
</gene>
<keyword evidence="1" id="KW-0732">Signal</keyword>
<protein>
    <submittedName>
        <fullName evidence="2">Uncharacterized protein</fullName>
    </submittedName>
</protein>
<accession>A0A2G9H540</accession>
<dbReference type="AlphaFoldDB" id="A0A2G9H540"/>